<dbReference type="Pfam" id="PF21040">
    <property type="entry name" value="CEP104-like_TOG"/>
    <property type="match status" value="1"/>
</dbReference>
<reference evidence="4" key="1">
    <citation type="submission" date="2019-07" db="EMBL/GenBank/DDBJ databases">
        <authorList>
            <consortium name="Wellcome Sanger Institute Data Sharing"/>
        </authorList>
    </citation>
    <scope>NUCLEOTIDE SEQUENCE [LARGE SCALE GENOMIC DNA]</scope>
</reference>
<dbReference type="Proteomes" id="UP000694546">
    <property type="component" value="Chromosome 1"/>
</dbReference>
<proteinExistence type="predicted"/>
<dbReference type="SUPFAM" id="SSF48371">
    <property type="entry name" value="ARM repeat"/>
    <property type="match status" value="1"/>
</dbReference>
<sequence>MEHSIDHNALRPNNGTPLGMRVLGCCHWWLWRSNGALASCHRVSDVPVSTWGMPRKIGFVVLSSSGHEGDFRAEELMVHAPTVHGWRSARFCSYPQQITLQLMERSRVRKLQLLAHQYLISAKVEFHIGDSLPDPAQHTGPPCPLHRLGYVSLSDNEKTGYKARELKSVHVDAIGTYLRVTLHRNHANRYNYYSQVALVAINVLGDSLDANAFNTIPSREQLIEHYLHSTQLDSALDGTHTGKCESISPLDDLAFDMYQDPEVAHIIRLLDQRKQDAARQERFELARALKQAIADLQKVGERLGRYDVEKRSALEKEDYELARKRTEQMEEYRGKVYHQLQVHDLLDMAAMQTLLSTELSPSQGSPSQPALPIGLEGDQPDHHPAAQPRGPLGGPPPARQGVSKPRRLIQSPKKAKKAPPRRGGSERATPGPDPRSVSLASQDLDQDQPGRAGSGPHSDVPRIDVPSVPHEDRPLPALWRTSGPAEVLPPRPAAENSPGPSHSPGSPRASPTLPGGTSEAEPLSEQAQREAGLPLEVFGEGLVAGAYSKNWAHRERALEAVCDKLRGVGPGTSKEERRNLMRAAVFLVKRALLDKLSPVFQAALRLLALLLGQVIPASGLGRAELTHCLEQTWPSLQARSWDPARRVRATAVAFILDMAQWKEVRALQVVPAELSRPLKASSPARRALGRTELLEKALAQLGTERSGFAPGDVMKFCRAALEHGAAEVREAAVRVVLSVYRTHPAPVLQALPTGDAAARRSVLYKRLFDAFARLDGGARGGTPRQGDAGPEDGEREREQIRSLQGQLAALKELTEKDSAEGPALDVKAPSGPKEAPSGPKEAPSGPKEAPSDPREAPQAGPPTEADKVSQKKLLAVEQAGVGDLDNLCIFCGKRDEAFTEDQLDLHYWKHCPMLRRCEECRQVVEIASLTEHLLGECESRARFSQCPRCSEALPTQELARHAQGPACNPPAPGKGSNHCPLCHNNFIPGEKAWKAHLMGREGCKQNSRRAVGSQTTQPVQGKAVGGARLRQAWSDGARSKAVKRTSRIPALEPRAPRARASQR</sequence>
<evidence type="ECO:0000259" key="2">
    <source>
        <dbReference type="Pfam" id="PF21038"/>
    </source>
</evidence>
<reference evidence="4" key="3">
    <citation type="submission" date="2025-09" db="UniProtKB">
        <authorList>
            <consortium name="Ensembl"/>
        </authorList>
    </citation>
    <scope>IDENTIFICATION</scope>
</reference>
<dbReference type="Pfam" id="PF21038">
    <property type="entry name" value="CEP104_N"/>
    <property type="match status" value="1"/>
</dbReference>
<dbReference type="GO" id="GO:0005929">
    <property type="term" value="C:cilium"/>
    <property type="evidence" value="ECO:0007669"/>
    <property type="project" value="UniProtKB-SubCell"/>
</dbReference>
<dbReference type="PANTHER" id="PTHR13371">
    <property type="entry name" value="GLYCINE-, GLUTAMATE-, THIENYLCYCLOHEXYLPIPERIDINE-BINDING PROTEIN"/>
    <property type="match status" value="1"/>
</dbReference>
<feature type="region of interest" description="Disordered" evidence="1">
    <location>
        <begin position="814"/>
        <end position="869"/>
    </location>
</feature>
<protein>
    <submittedName>
        <fullName evidence="4">Centrosomal protein 104</fullName>
    </submittedName>
</protein>
<feature type="compositionally biased region" description="Polar residues" evidence="1">
    <location>
        <begin position="357"/>
        <end position="368"/>
    </location>
</feature>
<dbReference type="InterPro" id="IPR011989">
    <property type="entry name" value="ARM-like"/>
</dbReference>
<evidence type="ECO:0000313" key="4">
    <source>
        <dbReference type="Ensembl" id="ENSGMOP00000057091.1"/>
    </source>
</evidence>
<name>A0A8C5C6A2_GADMO</name>
<evidence type="ECO:0000313" key="5">
    <source>
        <dbReference type="Proteomes" id="UP000694546"/>
    </source>
</evidence>
<feature type="domain" description="Centrosomal protein CEP104 N-terminal" evidence="2">
    <location>
        <begin position="85"/>
        <end position="205"/>
    </location>
</feature>
<accession>A0A8C5C6A2</accession>
<dbReference type="GO" id="GO:0005814">
    <property type="term" value="C:centriole"/>
    <property type="evidence" value="ECO:0007669"/>
    <property type="project" value="UniProtKB-SubCell"/>
</dbReference>
<feature type="region of interest" description="Disordered" evidence="1">
    <location>
        <begin position="1006"/>
        <end position="1063"/>
    </location>
</feature>
<evidence type="ECO:0000256" key="1">
    <source>
        <dbReference type="SAM" id="MobiDB-lite"/>
    </source>
</evidence>
<dbReference type="Pfam" id="PF21039">
    <property type="entry name" value="CEP104_ZnF"/>
    <property type="match status" value="1"/>
</dbReference>
<feature type="region of interest" description="Disordered" evidence="1">
    <location>
        <begin position="357"/>
        <end position="528"/>
    </location>
</feature>
<dbReference type="Ensembl" id="ENSGMOT00000059813.1">
    <property type="protein sequence ID" value="ENSGMOP00000057091.1"/>
    <property type="gene ID" value="ENSGMOG00000015625.2"/>
</dbReference>
<reference evidence="4" key="2">
    <citation type="submission" date="2025-08" db="UniProtKB">
        <authorList>
            <consortium name="Ensembl"/>
        </authorList>
    </citation>
    <scope>IDENTIFICATION</scope>
</reference>
<dbReference type="InterPro" id="IPR048738">
    <property type="entry name" value="CEP104_Znf"/>
</dbReference>
<dbReference type="GeneID" id="115542263"/>
<feature type="compositionally biased region" description="Low complexity" evidence="1">
    <location>
        <begin position="497"/>
        <end position="511"/>
    </location>
</feature>
<keyword evidence="5" id="KW-1185">Reference proteome</keyword>
<dbReference type="InterPro" id="IPR048739">
    <property type="entry name" value="CEP104_N"/>
</dbReference>
<organism evidence="4 5">
    <name type="scientific">Gadus morhua</name>
    <name type="common">Atlantic cod</name>
    <dbReference type="NCBI Taxonomy" id="8049"/>
    <lineage>
        <taxon>Eukaryota</taxon>
        <taxon>Metazoa</taxon>
        <taxon>Chordata</taxon>
        <taxon>Craniata</taxon>
        <taxon>Vertebrata</taxon>
        <taxon>Euteleostomi</taxon>
        <taxon>Actinopterygii</taxon>
        <taxon>Neopterygii</taxon>
        <taxon>Teleostei</taxon>
        <taxon>Neoteleostei</taxon>
        <taxon>Acanthomorphata</taxon>
        <taxon>Zeiogadaria</taxon>
        <taxon>Gadariae</taxon>
        <taxon>Gadiformes</taxon>
        <taxon>Gadoidei</taxon>
        <taxon>Gadidae</taxon>
        <taxon>Gadus</taxon>
    </lineage>
</organism>
<dbReference type="OrthoDB" id="66599at2759"/>
<dbReference type="GO" id="GO:0000922">
    <property type="term" value="C:spindle pole"/>
    <property type="evidence" value="ECO:0007669"/>
    <property type="project" value="UniProtKB-SubCell"/>
</dbReference>
<feature type="domain" description="Centrosomal protein CEP104 Zn finger" evidence="3">
    <location>
        <begin position="888"/>
        <end position="998"/>
    </location>
</feature>
<dbReference type="GeneTree" id="ENSGT00390000013405"/>
<feature type="region of interest" description="Disordered" evidence="1">
    <location>
        <begin position="774"/>
        <end position="801"/>
    </location>
</feature>
<dbReference type="InterPro" id="IPR052607">
    <property type="entry name" value="CEP104-like"/>
</dbReference>
<dbReference type="OMA" id="VKVKCRQ"/>
<dbReference type="InterPro" id="IPR016024">
    <property type="entry name" value="ARM-type_fold"/>
</dbReference>
<gene>
    <name evidence="4" type="primary">cep104</name>
</gene>
<dbReference type="RefSeq" id="XP_030210323.1">
    <property type="nucleotide sequence ID" value="XM_030354463.1"/>
</dbReference>
<dbReference type="AlphaFoldDB" id="A0A8C5C6A2"/>
<dbReference type="Gene3D" id="1.25.10.10">
    <property type="entry name" value="Leucine-rich Repeat Variant"/>
    <property type="match status" value="1"/>
</dbReference>
<dbReference type="PANTHER" id="PTHR13371:SF0">
    <property type="entry name" value="CENTROSOMAL PROTEIN OF 104 KDA"/>
    <property type="match status" value="1"/>
</dbReference>
<evidence type="ECO:0000259" key="3">
    <source>
        <dbReference type="Pfam" id="PF21039"/>
    </source>
</evidence>